<dbReference type="AlphaFoldDB" id="A0A1N6FR82"/>
<protein>
    <recommendedName>
        <fullName evidence="9">Lysylphosphatidylglycerol synthase TM region</fullName>
    </recommendedName>
</protein>
<dbReference type="Pfam" id="PF03706">
    <property type="entry name" value="LPG_synthase_TM"/>
    <property type="match status" value="1"/>
</dbReference>
<feature type="transmembrane region" description="Helical" evidence="6">
    <location>
        <begin position="131"/>
        <end position="152"/>
    </location>
</feature>
<dbReference type="STRING" id="226505.SAMN05444394_2661"/>
<keyword evidence="4 6" id="KW-1133">Transmembrane helix</keyword>
<feature type="transmembrane region" description="Helical" evidence="6">
    <location>
        <begin position="222"/>
        <end position="245"/>
    </location>
</feature>
<keyword evidence="3 6" id="KW-0812">Transmembrane</keyword>
<feature type="transmembrane region" description="Helical" evidence="6">
    <location>
        <begin position="159"/>
        <end position="178"/>
    </location>
</feature>
<organism evidence="7 8">
    <name type="scientific">Algoriphagus halophilus</name>
    <dbReference type="NCBI Taxonomy" id="226505"/>
    <lineage>
        <taxon>Bacteria</taxon>
        <taxon>Pseudomonadati</taxon>
        <taxon>Bacteroidota</taxon>
        <taxon>Cytophagia</taxon>
        <taxon>Cytophagales</taxon>
        <taxon>Cyclobacteriaceae</taxon>
        <taxon>Algoriphagus</taxon>
    </lineage>
</organism>
<evidence type="ECO:0008006" key="9">
    <source>
        <dbReference type="Google" id="ProtNLM"/>
    </source>
</evidence>
<feature type="transmembrane region" description="Helical" evidence="6">
    <location>
        <begin position="86"/>
        <end position="111"/>
    </location>
</feature>
<evidence type="ECO:0000313" key="7">
    <source>
        <dbReference type="EMBL" id="SIN97809.1"/>
    </source>
</evidence>
<dbReference type="NCBIfam" id="TIGR00374">
    <property type="entry name" value="flippase-like domain"/>
    <property type="match status" value="1"/>
</dbReference>
<dbReference type="PANTHER" id="PTHR40277:SF1">
    <property type="entry name" value="BLL5419 PROTEIN"/>
    <property type="match status" value="1"/>
</dbReference>
<evidence type="ECO:0000256" key="2">
    <source>
        <dbReference type="ARBA" id="ARBA00022475"/>
    </source>
</evidence>
<dbReference type="PANTHER" id="PTHR40277">
    <property type="entry name" value="BLL5419 PROTEIN"/>
    <property type="match status" value="1"/>
</dbReference>
<feature type="transmembrane region" description="Helical" evidence="6">
    <location>
        <begin position="44"/>
        <end position="65"/>
    </location>
</feature>
<evidence type="ECO:0000256" key="5">
    <source>
        <dbReference type="ARBA" id="ARBA00023136"/>
    </source>
</evidence>
<keyword evidence="5 6" id="KW-0472">Membrane</keyword>
<feature type="transmembrane region" description="Helical" evidence="6">
    <location>
        <begin position="198"/>
        <end position="215"/>
    </location>
</feature>
<evidence type="ECO:0000256" key="6">
    <source>
        <dbReference type="SAM" id="Phobius"/>
    </source>
</evidence>
<comment type="subcellular location">
    <subcellularLocation>
        <location evidence="1">Cell membrane</location>
        <topology evidence="1">Multi-pass membrane protein</topology>
    </subcellularLocation>
</comment>
<accession>A0A1N6FR82</accession>
<sequence length="298" mass="33384">MEKKASTLGKKLKTGLKLLLTGLAIFLVFRKIDTEELWLITKSIHWFWLVPAIILFVMSKVFTALRLNLYFRNIGLNISEKLNFRLYLVGMFYNLFLPGGIGGDGYKIYLLNKNYKTSVKSLIQASLLDRLGGLVAIVFLLLILVLPVDLVLPFESQVPWEVLIVIASVLVFPSFWLVQKLFFKPFLPSFLKSNSWSMLGQISQLVCALFILLALGVETNFLAYQLVFLLSSIVAVLPLTIGGVGARELVFIYAHTYAGINEATAVAFSLIFFLITALVSLTGAMIKVEFDKKVESEL</sequence>
<dbReference type="Proteomes" id="UP000185221">
    <property type="component" value="Unassembled WGS sequence"/>
</dbReference>
<evidence type="ECO:0000313" key="8">
    <source>
        <dbReference type="Proteomes" id="UP000185221"/>
    </source>
</evidence>
<gene>
    <name evidence="7" type="ORF">SAMN05444394_2661</name>
</gene>
<dbReference type="GO" id="GO:0005886">
    <property type="term" value="C:plasma membrane"/>
    <property type="evidence" value="ECO:0007669"/>
    <property type="project" value="UniProtKB-SubCell"/>
</dbReference>
<evidence type="ECO:0000256" key="3">
    <source>
        <dbReference type="ARBA" id="ARBA00022692"/>
    </source>
</evidence>
<feature type="transmembrane region" description="Helical" evidence="6">
    <location>
        <begin position="265"/>
        <end position="286"/>
    </location>
</feature>
<keyword evidence="8" id="KW-1185">Reference proteome</keyword>
<keyword evidence="2" id="KW-1003">Cell membrane</keyword>
<reference evidence="8" key="1">
    <citation type="submission" date="2016-11" db="EMBL/GenBank/DDBJ databases">
        <authorList>
            <person name="Varghese N."/>
            <person name="Submissions S."/>
        </authorList>
    </citation>
    <scope>NUCLEOTIDE SEQUENCE [LARGE SCALE GENOMIC DNA]</scope>
    <source>
        <strain evidence="8">DSM 15292</strain>
    </source>
</reference>
<proteinExistence type="predicted"/>
<dbReference type="EMBL" id="FSRC01000002">
    <property type="protein sequence ID" value="SIN97809.1"/>
    <property type="molecule type" value="Genomic_DNA"/>
</dbReference>
<name>A0A1N6FR82_9BACT</name>
<dbReference type="RefSeq" id="WP_234982167.1">
    <property type="nucleotide sequence ID" value="NZ_FSRC01000002.1"/>
</dbReference>
<dbReference type="InterPro" id="IPR022791">
    <property type="entry name" value="L-PG_synthase/AglD"/>
</dbReference>
<evidence type="ECO:0000256" key="1">
    <source>
        <dbReference type="ARBA" id="ARBA00004651"/>
    </source>
</evidence>
<evidence type="ECO:0000256" key="4">
    <source>
        <dbReference type="ARBA" id="ARBA00022989"/>
    </source>
</evidence>